<name>A0A2X0UE56_9ACTO</name>
<dbReference type="Gene3D" id="3.40.1190.20">
    <property type="match status" value="1"/>
</dbReference>
<protein>
    <recommendedName>
        <fullName evidence="3">Carbohydrate kinase PfkB domain-containing protein</fullName>
    </recommendedName>
</protein>
<dbReference type="Gene3D" id="1.10.4080.10">
    <property type="entry name" value="ADP-ribosylation/Crystallin J1"/>
    <property type="match status" value="1"/>
</dbReference>
<reference evidence="1 2" key="1">
    <citation type="submission" date="2018-06" db="EMBL/GenBank/DDBJ databases">
        <authorList>
            <consortium name="Pathogen Informatics"/>
            <person name="Doyle S."/>
        </authorList>
    </citation>
    <scope>NUCLEOTIDE SEQUENCE [LARGE SCALE GENOMIC DNA]</scope>
    <source>
        <strain evidence="1 2">NCTC9935</strain>
    </source>
</reference>
<evidence type="ECO:0008006" key="3">
    <source>
        <dbReference type="Google" id="ProtNLM"/>
    </source>
</evidence>
<dbReference type="AlphaFoldDB" id="A0A2X0UE56"/>
<accession>A0A2X0UE56</accession>
<dbReference type="InterPro" id="IPR029056">
    <property type="entry name" value="Ribokinase-like"/>
</dbReference>
<dbReference type="EMBL" id="UAPR01000002">
    <property type="protein sequence ID" value="SPT55428.1"/>
    <property type="molecule type" value="Genomic_DNA"/>
</dbReference>
<proteinExistence type="predicted"/>
<dbReference type="RefSeq" id="WP_111823441.1">
    <property type="nucleotide sequence ID" value="NZ_CBDERX010000061.1"/>
</dbReference>
<keyword evidence="2" id="KW-1185">Reference proteome</keyword>
<dbReference type="OrthoDB" id="3260742at2"/>
<dbReference type="GeneID" id="93758399"/>
<evidence type="ECO:0000313" key="2">
    <source>
        <dbReference type="Proteomes" id="UP000250192"/>
    </source>
</evidence>
<sequence>MDPRFDRAHGAMAGLFYGQALQVDTEGEKGSKSTTLSESILALMAATKSVKQPTFPCFTTPVDRLYGLMLGAVQLGIATSIGNPQAFGDAVWDNSQKREPTRQDFQATALVAAGVSIGLDSPNFRVEDALVRAVDIVSSMEAHGEWSPEPDVLAATRRALNIASNVNDYIGFSLERLSKQIGFGSSPAQIVPAAFALAARYQDRRLLSSPLRLGAQAHTILSIVSALVGAVRGASFLRPYGLSRVEDACPLNLADRVGNLLATRTPYPSDALAPGASTLPVAPSAPASFEDSSSSLHTRQRYFESVNPPTPLGARRGGPQTGRVLVLGELLHDQAMHSETYPRFGEHVWAEELGQSTGGMFRALVAARRMGAEVVSLCPIGEGPNAEAISQALAREGIIDAGPRFSGADNGYQLIFTGDNGWRLTVATKSPLPEDTTRVWAEAIQSMGPSDVLCIDGALLTQQPMTRALRKAVTGLPDHARVVFDASSHKGFLEGLPLDNVIVSLRASQRPGFSGFFRHFNDDYPPFPFYEENDEPRDQAAALAMLTMRCVVLRADDGQVYYAHPTHDEARFIRPRVVQSPAPPLAKNQNLETSGIHSATLAACLALGIPVKRGILLANCAAALTTPTSLPTRDSLEAAADKLAARDQA</sequence>
<organism evidence="1 2">
    <name type="scientific">Schaalia odontolytica</name>
    <dbReference type="NCBI Taxonomy" id="1660"/>
    <lineage>
        <taxon>Bacteria</taxon>
        <taxon>Bacillati</taxon>
        <taxon>Actinomycetota</taxon>
        <taxon>Actinomycetes</taxon>
        <taxon>Actinomycetales</taxon>
        <taxon>Actinomycetaceae</taxon>
        <taxon>Schaalia</taxon>
    </lineage>
</organism>
<dbReference type="Proteomes" id="UP000250192">
    <property type="component" value="Unassembled WGS sequence"/>
</dbReference>
<gene>
    <name evidence="1" type="ORF">NCTC9935_00933</name>
</gene>
<dbReference type="InterPro" id="IPR036705">
    <property type="entry name" value="Ribosyl_crysJ1_sf"/>
</dbReference>
<evidence type="ECO:0000313" key="1">
    <source>
        <dbReference type="EMBL" id="SPT55428.1"/>
    </source>
</evidence>
<dbReference type="SUPFAM" id="SSF53613">
    <property type="entry name" value="Ribokinase-like"/>
    <property type="match status" value="1"/>
</dbReference>